<dbReference type="RefSeq" id="WP_353643293.1">
    <property type="nucleotide sequence ID" value="NZ_CP159253.1"/>
</dbReference>
<accession>A0AAU8CQG2</accession>
<gene>
    <name evidence="1" type="ORF">ABVK50_00595</name>
</gene>
<evidence type="ECO:0000313" key="1">
    <source>
        <dbReference type="EMBL" id="XCG49173.1"/>
    </source>
</evidence>
<proteinExistence type="predicted"/>
<organism evidence="1">
    <name type="scientific">Mesorhizobium sp. WSM2240</name>
    <dbReference type="NCBI Taxonomy" id="3228851"/>
    <lineage>
        <taxon>Bacteria</taxon>
        <taxon>Pseudomonadati</taxon>
        <taxon>Pseudomonadota</taxon>
        <taxon>Alphaproteobacteria</taxon>
        <taxon>Hyphomicrobiales</taxon>
        <taxon>Phyllobacteriaceae</taxon>
        <taxon>Mesorhizobium</taxon>
    </lineage>
</organism>
<sequence length="103" mass="11172">MAFASLLLAGAAGAGIGGLLAHTIARHHRESIAAQLAKGGLLLWVQTRNLAQENTAIQVLNGHHGRHVHVNHVERAWEVEEVPFYDAQPDPFLEGRSPASRSR</sequence>
<protein>
    <submittedName>
        <fullName evidence="1">Uncharacterized protein</fullName>
    </submittedName>
</protein>
<dbReference type="AlphaFoldDB" id="A0AAU8CQG2"/>
<reference evidence="1" key="1">
    <citation type="submission" date="2024-06" db="EMBL/GenBank/DDBJ databases">
        <title>Mesorhizobium karijinii sp. nov., a symbiont of the iconic Swainsona formosa from arid Australia.</title>
        <authorList>
            <person name="Hill Y.J."/>
            <person name="Watkin E.L.J."/>
            <person name="O'Hara G.W."/>
            <person name="Terpolilli J."/>
            <person name="Tye M.L."/>
            <person name="Kohlmeier M.G."/>
        </authorList>
    </citation>
    <scope>NUCLEOTIDE SEQUENCE</scope>
    <source>
        <strain evidence="1">WSM2240</strain>
    </source>
</reference>
<name>A0AAU8CQG2_9HYPH</name>
<dbReference type="EMBL" id="CP159253">
    <property type="protein sequence ID" value="XCG49173.1"/>
    <property type="molecule type" value="Genomic_DNA"/>
</dbReference>